<feature type="transmembrane region" description="Helical" evidence="1">
    <location>
        <begin position="32"/>
        <end position="53"/>
    </location>
</feature>
<evidence type="ECO:0000313" key="3">
    <source>
        <dbReference type="Proteomes" id="UP000220246"/>
    </source>
</evidence>
<evidence type="ECO:0000313" key="2">
    <source>
        <dbReference type="EMBL" id="PEH88594.1"/>
    </source>
</evidence>
<feature type="transmembrane region" description="Helical" evidence="1">
    <location>
        <begin position="60"/>
        <end position="81"/>
    </location>
</feature>
<evidence type="ECO:0008006" key="4">
    <source>
        <dbReference type="Google" id="ProtNLM"/>
    </source>
</evidence>
<protein>
    <recommendedName>
        <fullName evidence="4">DUF3325 domain-containing protein</fullName>
    </recommendedName>
</protein>
<dbReference type="Proteomes" id="UP000220246">
    <property type="component" value="Unassembled WGS sequence"/>
</dbReference>
<organism evidence="2 3">
    <name type="scientific">Comamonas terrigena</name>
    <dbReference type="NCBI Taxonomy" id="32013"/>
    <lineage>
        <taxon>Bacteria</taxon>
        <taxon>Pseudomonadati</taxon>
        <taxon>Pseudomonadota</taxon>
        <taxon>Betaproteobacteria</taxon>
        <taxon>Burkholderiales</taxon>
        <taxon>Comamonadaceae</taxon>
        <taxon>Comamonas</taxon>
    </lineage>
</organism>
<keyword evidence="3" id="KW-1185">Reference proteome</keyword>
<sequence>MFTLCLLALLGTATLAFWPLDRQAPNPARAAALALLMLGSALAALALAVLTWWSSLSGAATWRASLVLAVVTSACAAKGLLRHRPVPLTLAMHR</sequence>
<gene>
    <name evidence="2" type="ORF">CRM82_08250</name>
</gene>
<dbReference type="AlphaFoldDB" id="A0A2A7UTP5"/>
<comment type="caution">
    <text evidence="2">The sequence shown here is derived from an EMBL/GenBank/DDBJ whole genome shotgun (WGS) entry which is preliminary data.</text>
</comment>
<keyword evidence="1" id="KW-0472">Membrane</keyword>
<evidence type="ECO:0000256" key="1">
    <source>
        <dbReference type="SAM" id="Phobius"/>
    </source>
</evidence>
<accession>A0A2A7UTP5</accession>
<dbReference type="RefSeq" id="WP_066539339.1">
    <property type="nucleotide sequence ID" value="NZ_JAOBYP010000003.1"/>
</dbReference>
<dbReference type="EMBL" id="PDEA01000001">
    <property type="protein sequence ID" value="PEH88594.1"/>
    <property type="molecule type" value="Genomic_DNA"/>
</dbReference>
<reference evidence="3" key="1">
    <citation type="submission" date="2017-09" db="EMBL/GenBank/DDBJ databases">
        <title>FDA dAtabase for Regulatory Grade micrObial Sequences (FDA-ARGOS): Supporting development and validation of Infectious Disease Dx tests.</title>
        <authorList>
            <person name="Minogue T."/>
            <person name="Wolcott M."/>
            <person name="Wasieloski L."/>
            <person name="Aguilar W."/>
            <person name="Moore D."/>
            <person name="Tallon L."/>
            <person name="Sadzewicz L."/>
            <person name="Ott S."/>
            <person name="Zhao X."/>
            <person name="Nagaraj S."/>
            <person name="Vavikolanu K."/>
            <person name="Aluvathingal J."/>
            <person name="Nadendla S."/>
            <person name="Sichtig H."/>
        </authorList>
    </citation>
    <scope>NUCLEOTIDE SEQUENCE [LARGE SCALE GENOMIC DNA]</scope>
    <source>
        <strain evidence="3">FDAARGOS_394</strain>
    </source>
</reference>
<proteinExistence type="predicted"/>
<dbReference type="GeneID" id="80800590"/>
<keyword evidence="1" id="KW-0812">Transmembrane</keyword>
<keyword evidence="1" id="KW-1133">Transmembrane helix</keyword>
<name>A0A2A7UTP5_COMTR</name>